<feature type="compositionally biased region" description="Low complexity" evidence="1">
    <location>
        <begin position="443"/>
        <end position="455"/>
    </location>
</feature>
<protein>
    <recommendedName>
        <fullName evidence="2">Methyltransferase domain-containing protein</fullName>
    </recommendedName>
</protein>
<dbReference type="InterPro" id="IPR029063">
    <property type="entry name" value="SAM-dependent_MTases_sf"/>
</dbReference>
<evidence type="ECO:0000259" key="2">
    <source>
        <dbReference type="Pfam" id="PF13679"/>
    </source>
</evidence>
<name>A0ABR3JZ46_9AGAR</name>
<keyword evidence="4" id="KW-1185">Reference proteome</keyword>
<gene>
    <name evidence="3" type="ORF">HGRIS_005901</name>
</gene>
<evidence type="ECO:0000313" key="4">
    <source>
        <dbReference type="Proteomes" id="UP001556367"/>
    </source>
</evidence>
<dbReference type="Pfam" id="PF13679">
    <property type="entry name" value="Methyltransf_32"/>
    <property type="match status" value="1"/>
</dbReference>
<dbReference type="SUPFAM" id="SSF53335">
    <property type="entry name" value="S-adenosyl-L-methionine-dependent methyltransferases"/>
    <property type="match status" value="1"/>
</dbReference>
<dbReference type="PANTHER" id="PTHR12496">
    <property type="entry name" value="CGI-41 METHYLTRANSFERASE"/>
    <property type="match status" value="1"/>
</dbReference>
<evidence type="ECO:0000256" key="1">
    <source>
        <dbReference type="SAM" id="MobiDB-lite"/>
    </source>
</evidence>
<feature type="region of interest" description="Disordered" evidence="1">
    <location>
        <begin position="441"/>
        <end position="462"/>
    </location>
</feature>
<feature type="domain" description="Methyltransferase" evidence="2">
    <location>
        <begin position="101"/>
        <end position="257"/>
    </location>
</feature>
<dbReference type="EMBL" id="JASNQZ010000001">
    <property type="protein sequence ID" value="KAL0960892.1"/>
    <property type="molecule type" value="Genomic_DNA"/>
</dbReference>
<accession>A0ABR3JZ46</accession>
<proteinExistence type="predicted"/>
<feature type="region of interest" description="Disordered" evidence="1">
    <location>
        <begin position="327"/>
        <end position="412"/>
    </location>
</feature>
<sequence>MDSKSVICSPLVQSLLRSHPNEITHPHPLWLSTGWWQWSKDQSRWRSLLEVYNGSSSNELDDIPSEIIDLIHSLRQTELDRKPIIMSSVSPSMDTKRMSPKKAHEVRRMVDYLDSLLRPSNTPSAETYKPRFVDVGAGQGYLSRALAAHFDTDVLALDADCVQTSGAQRTVDSRITHRTLLVDPSSLRSAIDEWLSQLPKIPADNVPVVLVALHACGSLSPDILRAFLSLHAADKRRQSRWNISAVAVVGCCYNLLRPEDCPLSQAYSSCFPNVDALPPAAYHLATQTPSHWLDTRKSSASAELSIKKVVWRAALAHLPSIKSDLCSRGSPDSKNTVDYPIPVIPARPAHQTPRSPDSPENPLGEVDPGVKAPLPFSRIGNGTIAAPRNKSGKSSRDIDSSTGDGGIGSVLPLRRLGRLPDSAYADWSTFLLRAGQKIGMELSSSSSGRSPADSAATDETHPTATQLETLHVLRCLLGPAIESLILRDRLCWVKECLGASTSSVSPTPSVEEQREPVSVSLVNIFDQGCESARNVAIVVAPQPTNS</sequence>
<dbReference type="InterPro" id="IPR025714">
    <property type="entry name" value="Methyltranfer_dom"/>
</dbReference>
<evidence type="ECO:0000313" key="3">
    <source>
        <dbReference type="EMBL" id="KAL0960892.1"/>
    </source>
</evidence>
<organism evidence="3 4">
    <name type="scientific">Hohenbuehelia grisea</name>
    <dbReference type="NCBI Taxonomy" id="104357"/>
    <lineage>
        <taxon>Eukaryota</taxon>
        <taxon>Fungi</taxon>
        <taxon>Dikarya</taxon>
        <taxon>Basidiomycota</taxon>
        <taxon>Agaricomycotina</taxon>
        <taxon>Agaricomycetes</taxon>
        <taxon>Agaricomycetidae</taxon>
        <taxon>Agaricales</taxon>
        <taxon>Pleurotineae</taxon>
        <taxon>Pleurotaceae</taxon>
        <taxon>Hohenbuehelia</taxon>
    </lineage>
</organism>
<dbReference type="PANTHER" id="PTHR12496:SF0">
    <property type="entry name" value="METHYLTRANSFERASE DOMAIN-CONTAINING PROTEIN"/>
    <property type="match status" value="1"/>
</dbReference>
<dbReference type="InterPro" id="IPR052220">
    <property type="entry name" value="METTL25"/>
</dbReference>
<comment type="caution">
    <text evidence="3">The sequence shown here is derived from an EMBL/GenBank/DDBJ whole genome shotgun (WGS) entry which is preliminary data.</text>
</comment>
<dbReference type="Proteomes" id="UP001556367">
    <property type="component" value="Unassembled WGS sequence"/>
</dbReference>
<reference evidence="4" key="1">
    <citation type="submission" date="2024-06" db="EMBL/GenBank/DDBJ databases">
        <title>Multi-omics analyses provide insights into the biosynthesis of the anticancer antibiotic pleurotin in Hohenbuehelia grisea.</title>
        <authorList>
            <person name="Weaver J.A."/>
            <person name="Alberti F."/>
        </authorList>
    </citation>
    <scope>NUCLEOTIDE SEQUENCE [LARGE SCALE GENOMIC DNA]</scope>
    <source>
        <strain evidence="4">T-177</strain>
    </source>
</reference>